<name>A0AAI8VWX0_9PEZI</name>
<evidence type="ECO:0000313" key="3">
    <source>
        <dbReference type="Proteomes" id="UP001295740"/>
    </source>
</evidence>
<dbReference type="PANTHER" id="PTHR43736:SF1">
    <property type="entry name" value="DIHYDRONEOPTERIN TRIPHOSPHATE DIPHOSPHATASE"/>
    <property type="match status" value="1"/>
</dbReference>
<dbReference type="SUPFAM" id="SSF55811">
    <property type="entry name" value="Nudix"/>
    <property type="match status" value="1"/>
</dbReference>
<sequence>MASQPPPPAFKIAPSLQPYQITPAAYIIQHPIAHFIASGIVAHADRILLLQRSPHDVFGLHWEVPGGMPEGTEENVLTVAVRELWEETGLRAVRVTDLVDETHDWVHAGEVWRKVTFLMEVEETAGNGDGRPVVRLAEEHVDCVWASEEEVRAGRCEGRVLEWTSPEQERTVLRAFELLRVMFDTQWVHIA</sequence>
<dbReference type="Proteomes" id="UP001295740">
    <property type="component" value="Unassembled WGS sequence"/>
</dbReference>
<organism evidence="2 3">
    <name type="scientific">Anthostomella pinea</name>
    <dbReference type="NCBI Taxonomy" id="933095"/>
    <lineage>
        <taxon>Eukaryota</taxon>
        <taxon>Fungi</taxon>
        <taxon>Dikarya</taxon>
        <taxon>Ascomycota</taxon>
        <taxon>Pezizomycotina</taxon>
        <taxon>Sordariomycetes</taxon>
        <taxon>Xylariomycetidae</taxon>
        <taxon>Xylariales</taxon>
        <taxon>Xylariaceae</taxon>
        <taxon>Anthostomella</taxon>
    </lineage>
</organism>
<dbReference type="Gene3D" id="3.90.79.10">
    <property type="entry name" value="Nucleoside Triphosphate Pyrophosphohydrolase"/>
    <property type="match status" value="1"/>
</dbReference>
<comment type="caution">
    <text evidence="2">The sequence shown here is derived from an EMBL/GenBank/DDBJ whole genome shotgun (WGS) entry which is preliminary data.</text>
</comment>
<accession>A0AAI8VWX0</accession>
<gene>
    <name evidence="2" type="ORF">KHLLAP_LOCUS12558</name>
</gene>
<protein>
    <submittedName>
        <fullName evidence="2">Uu.00g077150.m01.CDS01</fullName>
    </submittedName>
</protein>
<dbReference type="PROSITE" id="PS51462">
    <property type="entry name" value="NUDIX"/>
    <property type="match status" value="1"/>
</dbReference>
<dbReference type="Pfam" id="PF00293">
    <property type="entry name" value="NUDIX"/>
    <property type="match status" value="1"/>
</dbReference>
<evidence type="ECO:0000313" key="2">
    <source>
        <dbReference type="EMBL" id="CAJ2512090.1"/>
    </source>
</evidence>
<dbReference type="PANTHER" id="PTHR43736">
    <property type="entry name" value="ADP-RIBOSE PYROPHOSPHATASE"/>
    <property type="match status" value="1"/>
</dbReference>
<dbReference type="InterPro" id="IPR015797">
    <property type="entry name" value="NUDIX_hydrolase-like_dom_sf"/>
</dbReference>
<dbReference type="AlphaFoldDB" id="A0AAI8VWX0"/>
<keyword evidence="3" id="KW-1185">Reference proteome</keyword>
<evidence type="ECO:0000259" key="1">
    <source>
        <dbReference type="PROSITE" id="PS51462"/>
    </source>
</evidence>
<dbReference type="EMBL" id="CAUWAG010000018">
    <property type="protein sequence ID" value="CAJ2512090.1"/>
    <property type="molecule type" value="Genomic_DNA"/>
</dbReference>
<feature type="domain" description="Nudix hydrolase" evidence="1">
    <location>
        <begin position="32"/>
        <end position="169"/>
    </location>
</feature>
<proteinExistence type="predicted"/>
<dbReference type="CDD" id="cd02883">
    <property type="entry name" value="NUDIX_Hydrolase"/>
    <property type="match status" value="1"/>
</dbReference>
<reference evidence="2" key="1">
    <citation type="submission" date="2023-10" db="EMBL/GenBank/DDBJ databases">
        <authorList>
            <person name="Hackl T."/>
        </authorList>
    </citation>
    <scope>NUCLEOTIDE SEQUENCE</scope>
</reference>
<dbReference type="InterPro" id="IPR000086">
    <property type="entry name" value="NUDIX_hydrolase_dom"/>
</dbReference>